<proteinExistence type="predicted"/>
<keyword evidence="1" id="KW-1133">Transmembrane helix</keyword>
<protein>
    <submittedName>
        <fullName evidence="2">Uncharacterized protein</fullName>
    </submittedName>
</protein>
<accession>A0ABP7C947</accession>
<keyword evidence="3" id="KW-1185">Reference proteome</keyword>
<feature type="transmembrane region" description="Helical" evidence="1">
    <location>
        <begin position="156"/>
        <end position="175"/>
    </location>
</feature>
<comment type="caution">
    <text evidence="2">The sequence shown here is derived from an EMBL/GenBank/DDBJ whole genome shotgun (WGS) entry which is preliminary data.</text>
</comment>
<sequence>MSLLEQRYRSVLRLLPASYRAEREEEMVSAFTEMSGEVPDEVNPRPRWGEIASVLALSVRVRLGGVGATPRAFAWGRAVRLLALLGLAHQSMYATSELIGLAHQFTRGTDHQLTAGQPLSFERLMSIAVLAATVCSAVAFAAIVRGHVRWAKVTALLGAAPMVVYFVVPMVLAGYSGDGPLTEATRLALVLLPLAALLAGFHSDFEPTRGPWTLALAPAAAGLALLGWPGAALALGLRDPEWIYMWLDLGMVVAAWAVGATVVLARRRSASWALALSAAGLLLLAARLPALTNLPAGVEWAAVCVQCALLGTLSAALAATGLGRLPAVRSAPGP</sequence>
<evidence type="ECO:0000256" key="1">
    <source>
        <dbReference type="SAM" id="Phobius"/>
    </source>
</evidence>
<dbReference type="RefSeq" id="WP_344883085.1">
    <property type="nucleotide sequence ID" value="NZ_BAAAZP010000093.1"/>
</dbReference>
<feature type="transmembrane region" description="Helical" evidence="1">
    <location>
        <begin position="300"/>
        <end position="322"/>
    </location>
</feature>
<dbReference type="EMBL" id="BAAAZP010000093">
    <property type="protein sequence ID" value="GAA3680893.1"/>
    <property type="molecule type" value="Genomic_DNA"/>
</dbReference>
<organism evidence="2 3">
    <name type="scientific">Nonomuraea antimicrobica</name>
    <dbReference type="NCBI Taxonomy" id="561173"/>
    <lineage>
        <taxon>Bacteria</taxon>
        <taxon>Bacillati</taxon>
        <taxon>Actinomycetota</taxon>
        <taxon>Actinomycetes</taxon>
        <taxon>Streptosporangiales</taxon>
        <taxon>Streptosporangiaceae</taxon>
        <taxon>Nonomuraea</taxon>
    </lineage>
</organism>
<evidence type="ECO:0000313" key="2">
    <source>
        <dbReference type="EMBL" id="GAA3680893.1"/>
    </source>
</evidence>
<reference evidence="3" key="1">
    <citation type="journal article" date="2019" name="Int. J. Syst. Evol. Microbiol.">
        <title>The Global Catalogue of Microorganisms (GCM) 10K type strain sequencing project: providing services to taxonomists for standard genome sequencing and annotation.</title>
        <authorList>
            <consortium name="The Broad Institute Genomics Platform"/>
            <consortium name="The Broad Institute Genome Sequencing Center for Infectious Disease"/>
            <person name="Wu L."/>
            <person name="Ma J."/>
        </authorList>
    </citation>
    <scope>NUCLEOTIDE SEQUENCE [LARGE SCALE GENOMIC DNA]</scope>
    <source>
        <strain evidence="3">JCM 16904</strain>
    </source>
</reference>
<evidence type="ECO:0000313" key="3">
    <source>
        <dbReference type="Proteomes" id="UP001500902"/>
    </source>
</evidence>
<feature type="transmembrane region" description="Helical" evidence="1">
    <location>
        <begin position="212"/>
        <end position="237"/>
    </location>
</feature>
<keyword evidence="1" id="KW-0472">Membrane</keyword>
<gene>
    <name evidence="2" type="ORF">GCM10022224_051390</name>
</gene>
<feature type="transmembrane region" description="Helical" evidence="1">
    <location>
        <begin position="243"/>
        <end position="265"/>
    </location>
</feature>
<dbReference type="Proteomes" id="UP001500902">
    <property type="component" value="Unassembled WGS sequence"/>
</dbReference>
<feature type="transmembrane region" description="Helical" evidence="1">
    <location>
        <begin position="272"/>
        <end position="288"/>
    </location>
</feature>
<feature type="transmembrane region" description="Helical" evidence="1">
    <location>
        <begin position="187"/>
        <end position="205"/>
    </location>
</feature>
<name>A0ABP7C947_9ACTN</name>
<feature type="transmembrane region" description="Helical" evidence="1">
    <location>
        <begin position="124"/>
        <end position="144"/>
    </location>
</feature>
<keyword evidence="1" id="KW-0812">Transmembrane</keyword>